<keyword evidence="2" id="KW-1185">Reference proteome</keyword>
<organism evidence="1 2">
    <name type="scientific">Lasiosphaeria hispida</name>
    <dbReference type="NCBI Taxonomy" id="260671"/>
    <lineage>
        <taxon>Eukaryota</taxon>
        <taxon>Fungi</taxon>
        <taxon>Dikarya</taxon>
        <taxon>Ascomycota</taxon>
        <taxon>Pezizomycotina</taxon>
        <taxon>Sordariomycetes</taxon>
        <taxon>Sordariomycetidae</taxon>
        <taxon>Sordariales</taxon>
        <taxon>Lasiosphaeriaceae</taxon>
        <taxon>Lasiosphaeria</taxon>
    </lineage>
</organism>
<dbReference type="Proteomes" id="UP001275084">
    <property type="component" value="Unassembled WGS sequence"/>
</dbReference>
<reference evidence="1" key="2">
    <citation type="submission" date="2023-06" db="EMBL/GenBank/DDBJ databases">
        <authorList>
            <consortium name="Lawrence Berkeley National Laboratory"/>
            <person name="Haridas S."/>
            <person name="Hensen N."/>
            <person name="Bonometti L."/>
            <person name="Westerberg I."/>
            <person name="Brannstrom I.O."/>
            <person name="Guillou S."/>
            <person name="Cros-Aarteil S."/>
            <person name="Calhoun S."/>
            <person name="Kuo A."/>
            <person name="Mondo S."/>
            <person name="Pangilinan J."/>
            <person name="Riley R."/>
            <person name="Labutti K."/>
            <person name="Andreopoulos B."/>
            <person name="Lipzen A."/>
            <person name="Chen C."/>
            <person name="Yanf M."/>
            <person name="Daum C."/>
            <person name="Ng V."/>
            <person name="Clum A."/>
            <person name="Steindorff A."/>
            <person name="Ohm R."/>
            <person name="Martin F."/>
            <person name="Silar P."/>
            <person name="Natvig D."/>
            <person name="Lalanne C."/>
            <person name="Gautier V."/>
            <person name="Ament-Velasquez S.L."/>
            <person name="Kruys A."/>
            <person name="Hutchinson M.I."/>
            <person name="Powell A.J."/>
            <person name="Barry K."/>
            <person name="Miller A.N."/>
            <person name="Grigoriev I.V."/>
            <person name="Debuchy R."/>
            <person name="Gladieux P."/>
            <person name="Thoren M.H."/>
            <person name="Johannesson H."/>
        </authorList>
    </citation>
    <scope>NUCLEOTIDE SEQUENCE</scope>
    <source>
        <strain evidence="1">CBS 955.72</strain>
    </source>
</reference>
<reference evidence="1" key="1">
    <citation type="journal article" date="2023" name="Mol. Phylogenet. Evol.">
        <title>Genome-scale phylogeny and comparative genomics of the fungal order Sordariales.</title>
        <authorList>
            <person name="Hensen N."/>
            <person name="Bonometti L."/>
            <person name="Westerberg I."/>
            <person name="Brannstrom I.O."/>
            <person name="Guillou S."/>
            <person name="Cros-Aarteil S."/>
            <person name="Calhoun S."/>
            <person name="Haridas S."/>
            <person name="Kuo A."/>
            <person name="Mondo S."/>
            <person name="Pangilinan J."/>
            <person name="Riley R."/>
            <person name="LaButti K."/>
            <person name="Andreopoulos B."/>
            <person name="Lipzen A."/>
            <person name="Chen C."/>
            <person name="Yan M."/>
            <person name="Daum C."/>
            <person name="Ng V."/>
            <person name="Clum A."/>
            <person name="Steindorff A."/>
            <person name="Ohm R.A."/>
            <person name="Martin F."/>
            <person name="Silar P."/>
            <person name="Natvig D.O."/>
            <person name="Lalanne C."/>
            <person name="Gautier V."/>
            <person name="Ament-Velasquez S.L."/>
            <person name="Kruys A."/>
            <person name="Hutchinson M.I."/>
            <person name="Powell A.J."/>
            <person name="Barry K."/>
            <person name="Miller A.N."/>
            <person name="Grigoriev I.V."/>
            <person name="Debuchy R."/>
            <person name="Gladieux P."/>
            <person name="Hiltunen Thoren M."/>
            <person name="Johannesson H."/>
        </authorList>
    </citation>
    <scope>NUCLEOTIDE SEQUENCE</scope>
    <source>
        <strain evidence="1">CBS 955.72</strain>
    </source>
</reference>
<proteinExistence type="predicted"/>
<comment type="caution">
    <text evidence="1">The sequence shown here is derived from an EMBL/GenBank/DDBJ whole genome shotgun (WGS) entry which is preliminary data.</text>
</comment>
<dbReference type="AlphaFoldDB" id="A0AAJ0HWV4"/>
<accession>A0AAJ0HWV4</accession>
<dbReference type="EMBL" id="JAUIQD010000001">
    <property type="protein sequence ID" value="KAK3364161.1"/>
    <property type="molecule type" value="Genomic_DNA"/>
</dbReference>
<protein>
    <recommendedName>
        <fullName evidence="3">HNH nuclease domain-containing protein</fullName>
    </recommendedName>
</protein>
<gene>
    <name evidence="1" type="ORF">B0T25DRAFT_59010</name>
</gene>
<evidence type="ECO:0000313" key="1">
    <source>
        <dbReference type="EMBL" id="KAK3364161.1"/>
    </source>
</evidence>
<evidence type="ECO:0000313" key="2">
    <source>
        <dbReference type="Proteomes" id="UP001275084"/>
    </source>
</evidence>
<evidence type="ECO:0008006" key="3">
    <source>
        <dbReference type="Google" id="ProtNLM"/>
    </source>
</evidence>
<name>A0AAJ0HWV4_9PEZI</name>
<sequence length="231" mass="26342">MAAPGHPSLLDGIDFSRAQSLSTNPQLRTQAINRFHHVVTHFEAGEPTRYNNDYNRPALIRLTFQYARSPESQNRFLVAFFHRLLLGMTDGHGDIILDNGLRSLLFAFAEDLLLSLFFPLLAAGNQYTPQITPFSYAAIQNETQEERDQIQTFTGTPRRLTTLRSSCLVRDRHRCAIICLFEKEEARQRLEQQDPQDDDGNTIDSDDEYSVLEVAHILPHSLTKQKDGQLV</sequence>